<organism evidence="1 2">
    <name type="scientific">Rugosimonospora africana</name>
    <dbReference type="NCBI Taxonomy" id="556532"/>
    <lineage>
        <taxon>Bacteria</taxon>
        <taxon>Bacillati</taxon>
        <taxon>Actinomycetota</taxon>
        <taxon>Actinomycetes</taxon>
        <taxon>Micromonosporales</taxon>
        <taxon>Micromonosporaceae</taxon>
        <taxon>Rugosimonospora</taxon>
    </lineage>
</organism>
<keyword evidence="2" id="KW-1185">Reference proteome</keyword>
<comment type="caution">
    <text evidence="1">The sequence shown here is derived from an EMBL/GenBank/DDBJ whole genome shotgun (WGS) entry which is preliminary data.</text>
</comment>
<proteinExistence type="predicted"/>
<accession>A0A8J3R7Z9</accession>
<name>A0A8J3R7Z9_9ACTN</name>
<dbReference type="EMBL" id="BONZ01000167">
    <property type="protein sequence ID" value="GIH21681.1"/>
    <property type="molecule type" value="Genomic_DNA"/>
</dbReference>
<protein>
    <submittedName>
        <fullName evidence="1">Uncharacterized protein</fullName>
    </submittedName>
</protein>
<dbReference type="Proteomes" id="UP000642748">
    <property type="component" value="Unassembled WGS sequence"/>
</dbReference>
<gene>
    <name evidence="1" type="ORF">Raf01_98530</name>
</gene>
<evidence type="ECO:0000313" key="1">
    <source>
        <dbReference type="EMBL" id="GIH21681.1"/>
    </source>
</evidence>
<dbReference type="RefSeq" id="WP_203925056.1">
    <property type="nucleotide sequence ID" value="NZ_BONZ01000167.1"/>
</dbReference>
<sequence>MGVWDELTAEQYTVMINAVEEAYLNGVVYEYNRRVNGQVKVGDVLVARPISEDTVRSLIPRFAGVVADLLAMGWIEIREPHNGVWDEAAVMTEAEIASALADPDTWISHVDGDNRMVMLMTTDRWDQLVSG</sequence>
<evidence type="ECO:0000313" key="2">
    <source>
        <dbReference type="Proteomes" id="UP000642748"/>
    </source>
</evidence>
<dbReference type="AlphaFoldDB" id="A0A8J3R7Z9"/>
<reference evidence="1" key="1">
    <citation type="submission" date="2021-01" db="EMBL/GenBank/DDBJ databases">
        <title>Whole genome shotgun sequence of Rugosimonospora africana NBRC 104875.</title>
        <authorList>
            <person name="Komaki H."/>
            <person name="Tamura T."/>
        </authorList>
    </citation>
    <scope>NUCLEOTIDE SEQUENCE</scope>
    <source>
        <strain evidence="1">NBRC 104875</strain>
    </source>
</reference>